<keyword evidence="3 7" id="KW-0812">Transmembrane</keyword>
<reference evidence="10" key="1">
    <citation type="submission" date="2021-12" db="EMBL/GenBank/DDBJ databases">
        <authorList>
            <person name="King R."/>
        </authorList>
    </citation>
    <scope>NUCLEOTIDE SEQUENCE</scope>
</reference>
<name>A0A9N8KQU8_CHRIL</name>
<feature type="region of interest" description="Disordered" evidence="8">
    <location>
        <begin position="290"/>
        <end position="317"/>
    </location>
</feature>
<dbReference type="AlphaFoldDB" id="A0A9N8KQU8"/>
<organism evidence="10 11">
    <name type="scientific">Chrysodeixis includens</name>
    <name type="common">Soybean looper</name>
    <name type="synonym">Pseudoplusia includens</name>
    <dbReference type="NCBI Taxonomy" id="689277"/>
    <lineage>
        <taxon>Eukaryota</taxon>
        <taxon>Metazoa</taxon>
        <taxon>Ecdysozoa</taxon>
        <taxon>Arthropoda</taxon>
        <taxon>Hexapoda</taxon>
        <taxon>Insecta</taxon>
        <taxon>Pterygota</taxon>
        <taxon>Neoptera</taxon>
        <taxon>Endopterygota</taxon>
        <taxon>Lepidoptera</taxon>
        <taxon>Glossata</taxon>
        <taxon>Ditrysia</taxon>
        <taxon>Noctuoidea</taxon>
        <taxon>Noctuidae</taxon>
        <taxon>Plusiinae</taxon>
        <taxon>Chrysodeixis</taxon>
    </lineage>
</organism>
<comment type="catalytic activity">
    <reaction evidence="7">
        <text>L-cysteinyl-[protein] + hexadecanoyl-CoA = S-hexadecanoyl-L-cysteinyl-[protein] + CoA</text>
        <dbReference type="Rhea" id="RHEA:36683"/>
        <dbReference type="Rhea" id="RHEA-COMP:10131"/>
        <dbReference type="Rhea" id="RHEA-COMP:11032"/>
        <dbReference type="ChEBI" id="CHEBI:29950"/>
        <dbReference type="ChEBI" id="CHEBI:57287"/>
        <dbReference type="ChEBI" id="CHEBI:57379"/>
        <dbReference type="ChEBI" id="CHEBI:74151"/>
        <dbReference type="EC" id="2.3.1.225"/>
    </reaction>
</comment>
<evidence type="ECO:0000256" key="4">
    <source>
        <dbReference type="ARBA" id="ARBA00022989"/>
    </source>
</evidence>
<sequence>MDRCCSTHQSPRPQRRLHGLQLPLNYQQVIGWFVFIATGSLNFFILIKIQRDTLRTINVVIFIVLYVLHVASHLAASLIDPSEEELRSLEVNNVPEFNRDVHAHVIENGRCHLCNINTSSTKTKHCSICNKCVDEFDHHCKWLNNCIGQRNYVAFIACVTTALLISTITGALCATDLALLLLSPKYLSIEAQNFMNCSSSDNSTLTVCNNSLPIITFLVLFWATASGIGCALLHLCCFHLYLTFLGVSTYEYVVRSDESRPSPYRNCTSVCVFCRCCRNISQNVYTARKNKDKTQVQENPDSGSVVGKLDASQSSSGIQNGETNVVNFINILLNSELGKAKKMFMYDKNKVHPHEENSGS</sequence>
<dbReference type="PANTHER" id="PTHR22883:SF203">
    <property type="entry name" value="PALMITOYLTRANSFERASE"/>
    <property type="match status" value="1"/>
</dbReference>
<feature type="transmembrane region" description="Helical" evidence="7">
    <location>
        <begin position="203"/>
        <end position="225"/>
    </location>
</feature>
<keyword evidence="11" id="KW-1185">Reference proteome</keyword>
<dbReference type="OrthoDB" id="272303at2759"/>
<evidence type="ECO:0000313" key="11">
    <source>
        <dbReference type="Proteomes" id="UP001154114"/>
    </source>
</evidence>
<comment type="domain">
    <text evidence="7">The DHHC domain is required for palmitoyltransferase activity.</text>
</comment>
<dbReference type="GO" id="GO:0005783">
    <property type="term" value="C:endoplasmic reticulum"/>
    <property type="evidence" value="ECO:0007669"/>
    <property type="project" value="TreeGrafter"/>
</dbReference>
<dbReference type="Proteomes" id="UP001154114">
    <property type="component" value="Chromosome 5"/>
</dbReference>
<feature type="transmembrane region" description="Helical" evidence="7">
    <location>
        <begin position="152"/>
        <end position="182"/>
    </location>
</feature>
<evidence type="ECO:0000256" key="7">
    <source>
        <dbReference type="RuleBase" id="RU079119"/>
    </source>
</evidence>
<protein>
    <recommendedName>
        <fullName evidence="7">Palmitoyltransferase</fullName>
        <ecNumber evidence="7">2.3.1.225</ecNumber>
    </recommendedName>
</protein>
<evidence type="ECO:0000256" key="2">
    <source>
        <dbReference type="ARBA" id="ARBA00022679"/>
    </source>
</evidence>
<evidence type="ECO:0000256" key="5">
    <source>
        <dbReference type="ARBA" id="ARBA00023136"/>
    </source>
</evidence>
<evidence type="ECO:0000256" key="1">
    <source>
        <dbReference type="ARBA" id="ARBA00004141"/>
    </source>
</evidence>
<dbReference type="GO" id="GO:0019706">
    <property type="term" value="F:protein-cysteine S-palmitoyltransferase activity"/>
    <property type="evidence" value="ECO:0007669"/>
    <property type="project" value="UniProtKB-EC"/>
</dbReference>
<feature type="transmembrane region" description="Helical" evidence="7">
    <location>
        <begin position="59"/>
        <end position="79"/>
    </location>
</feature>
<dbReference type="EC" id="2.3.1.225" evidence="7"/>
<dbReference type="PROSITE" id="PS50216">
    <property type="entry name" value="DHHC"/>
    <property type="match status" value="1"/>
</dbReference>
<dbReference type="InterPro" id="IPR039859">
    <property type="entry name" value="PFA4/ZDH16/20/ERF2-like"/>
</dbReference>
<comment type="similarity">
    <text evidence="7">Belongs to the DHHC palmitoyltransferase family.</text>
</comment>
<dbReference type="EMBL" id="LR824008">
    <property type="protein sequence ID" value="CAD0196821.1"/>
    <property type="molecule type" value="Genomic_DNA"/>
</dbReference>
<feature type="transmembrane region" description="Helical" evidence="7">
    <location>
        <begin position="29"/>
        <end position="47"/>
    </location>
</feature>
<evidence type="ECO:0000256" key="3">
    <source>
        <dbReference type="ARBA" id="ARBA00022692"/>
    </source>
</evidence>
<keyword evidence="4 7" id="KW-1133">Transmembrane helix</keyword>
<proteinExistence type="inferred from homology"/>
<dbReference type="PANTHER" id="PTHR22883">
    <property type="entry name" value="ZINC FINGER DHHC DOMAIN CONTAINING PROTEIN"/>
    <property type="match status" value="1"/>
</dbReference>
<keyword evidence="2 7" id="KW-0808">Transferase</keyword>
<dbReference type="GO" id="GO:0005794">
    <property type="term" value="C:Golgi apparatus"/>
    <property type="evidence" value="ECO:0007669"/>
    <property type="project" value="TreeGrafter"/>
</dbReference>
<dbReference type="GO" id="GO:0006612">
    <property type="term" value="P:protein targeting to membrane"/>
    <property type="evidence" value="ECO:0007669"/>
    <property type="project" value="TreeGrafter"/>
</dbReference>
<dbReference type="GO" id="GO:0016020">
    <property type="term" value="C:membrane"/>
    <property type="evidence" value="ECO:0007669"/>
    <property type="project" value="UniProtKB-SubCell"/>
</dbReference>
<accession>A0A9N8KQU8</accession>
<evidence type="ECO:0000259" key="9">
    <source>
        <dbReference type="Pfam" id="PF01529"/>
    </source>
</evidence>
<evidence type="ECO:0000313" key="10">
    <source>
        <dbReference type="EMBL" id="CAD0196821.1"/>
    </source>
</evidence>
<keyword evidence="6 7" id="KW-0012">Acyltransferase</keyword>
<evidence type="ECO:0000256" key="6">
    <source>
        <dbReference type="ARBA" id="ARBA00023315"/>
    </source>
</evidence>
<feature type="domain" description="Palmitoyltransferase DHHC" evidence="9">
    <location>
        <begin position="110"/>
        <end position="253"/>
    </location>
</feature>
<keyword evidence="5 7" id="KW-0472">Membrane</keyword>
<gene>
    <name evidence="10" type="ORF">CINC_LOCUS11110</name>
</gene>
<dbReference type="Pfam" id="PF01529">
    <property type="entry name" value="DHHC"/>
    <property type="match status" value="1"/>
</dbReference>
<evidence type="ECO:0000256" key="8">
    <source>
        <dbReference type="SAM" id="MobiDB-lite"/>
    </source>
</evidence>
<comment type="subcellular location">
    <subcellularLocation>
        <location evidence="1">Membrane</location>
        <topology evidence="1">Multi-pass membrane protein</topology>
    </subcellularLocation>
</comment>
<dbReference type="InterPro" id="IPR001594">
    <property type="entry name" value="Palmitoyltrfase_DHHC"/>
</dbReference>